<protein>
    <submittedName>
        <fullName evidence="2">Uncharacterized protein</fullName>
    </submittedName>
</protein>
<feature type="compositionally biased region" description="Basic and acidic residues" evidence="1">
    <location>
        <begin position="254"/>
        <end position="264"/>
    </location>
</feature>
<evidence type="ECO:0000256" key="1">
    <source>
        <dbReference type="SAM" id="MobiDB-lite"/>
    </source>
</evidence>
<dbReference type="EMBL" id="JAKNSF020000189">
    <property type="protein sequence ID" value="KAK7708252.1"/>
    <property type="molecule type" value="Genomic_DNA"/>
</dbReference>
<accession>A0ABR1NN56</accession>
<name>A0ABR1NN56_DIAER</name>
<proteinExistence type="predicted"/>
<evidence type="ECO:0000313" key="2">
    <source>
        <dbReference type="EMBL" id="KAK7708252.1"/>
    </source>
</evidence>
<organism evidence="2 3">
    <name type="scientific">Diaporthe eres</name>
    <name type="common">Phomopsis oblonga</name>
    <dbReference type="NCBI Taxonomy" id="83184"/>
    <lineage>
        <taxon>Eukaryota</taxon>
        <taxon>Fungi</taxon>
        <taxon>Dikarya</taxon>
        <taxon>Ascomycota</taxon>
        <taxon>Pezizomycotina</taxon>
        <taxon>Sordariomycetes</taxon>
        <taxon>Sordariomycetidae</taxon>
        <taxon>Diaporthales</taxon>
        <taxon>Diaporthaceae</taxon>
        <taxon>Diaporthe</taxon>
        <taxon>Diaporthe eres species complex</taxon>
    </lineage>
</organism>
<feature type="compositionally biased region" description="Basic residues" evidence="1">
    <location>
        <begin position="243"/>
        <end position="253"/>
    </location>
</feature>
<evidence type="ECO:0000313" key="3">
    <source>
        <dbReference type="Proteomes" id="UP001430848"/>
    </source>
</evidence>
<keyword evidence="3" id="KW-1185">Reference proteome</keyword>
<comment type="caution">
    <text evidence="2">The sequence shown here is derived from an EMBL/GenBank/DDBJ whole genome shotgun (WGS) entry which is preliminary data.</text>
</comment>
<reference evidence="2 3" key="1">
    <citation type="submission" date="2024-02" db="EMBL/GenBank/DDBJ databases">
        <title>De novo assembly and annotation of 12 fungi associated with fruit tree decline syndrome in Ontario, Canada.</title>
        <authorList>
            <person name="Sulman M."/>
            <person name="Ellouze W."/>
            <person name="Ilyukhin E."/>
        </authorList>
    </citation>
    <scope>NUCLEOTIDE SEQUENCE [LARGE SCALE GENOMIC DNA]</scope>
    <source>
        <strain evidence="2 3">M169</strain>
    </source>
</reference>
<feature type="compositionally biased region" description="Basic and acidic residues" evidence="1">
    <location>
        <begin position="291"/>
        <end position="306"/>
    </location>
</feature>
<dbReference type="Proteomes" id="UP001430848">
    <property type="component" value="Unassembled WGS sequence"/>
</dbReference>
<sequence>MIPFMRAISPEALGEYPEGHPKHDPDYDCQKFLVITVEMQKEEEIAEKKLYNQFVEEPVQEPQKRVWISIPKTNLCIPHKWFDYDSDAAAFIKAVAKANNVGVHGFGRTTTGTSLCSFLNAVLEHRHLRMKKEEDPPNMTLQQRRVRHWKAVIAESCVARDFTLRLVRHVTLMLVGASFDFARQNGQRSQSSNLTGKIEKLREWFEENDLEDLEAFECLQPERMKLKASKANVWPQSNGNEKRKGHRNSRKRKADTAHPLESLRSKRQCQMLPSPPPPPQRPGDGIKPPRRIAEGKRGKRGCRERA</sequence>
<gene>
    <name evidence="2" type="ORF">SLS63_013549</name>
</gene>
<feature type="region of interest" description="Disordered" evidence="1">
    <location>
        <begin position="229"/>
        <end position="306"/>
    </location>
</feature>